<accession>A0A1I5E6G8</accession>
<evidence type="ECO:0008006" key="3">
    <source>
        <dbReference type="Google" id="ProtNLM"/>
    </source>
</evidence>
<organism evidence="1 2">
    <name type="scientific">Candidatus Pantoea varia</name>
    <dbReference type="NCBI Taxonomy" id="1881036"/>
    <lineage>
        <taxon>Bacteria</taxon>
        <taxon>Pseudomonadati</taxon>
        <taxon>Pseudomonadota</taxon>
        <taxon>Gammaproteobacteria</taxon>
        <taxon>Enterobacterales</taxon>
        <taxon>Erwiniaceae</taxon>
        <taxon>Pantoea</taxon>
    </lineage>
</organism>
<dbReference type="RefSeq" id="WP_090964634.1">
    <property type="nucleotide sequence ID" value="NZ_FOVG01000003.1"/>
</dbReference>
<dbReference type="OrthoDB" id="6548491at2"/>
<keyword evidence="2" id="KW-1185">Reference proteome</keyword>
<dbReference type="Proteomes" id="UP000198968">
    <property type="component" value="Unassembled WGS sequence"/>
</dbReference>
<dbReference type="AlphaFoldDB" id="A0A1I5E6G8"/>
<reference evidence="2" key="1">
    <citation type="submission" date="2016-10" db="EMBL/GenBank/DDBJ databases">
        <authorList>
            <person name="Varghese N."/>
            <person name="Submissions S."/>
        </authorList>
    </citation>
    <scope>NUCLEOTIDE SEQUENCE [LARGE SCALE GENOMIC DNA]</scope>
    <source>
        <strain evidence="2">OV426</strain>
    </source>
</reference>
<gene>
    <name evidence="1" type="ORF">SAMN05428971_2790</name>
</gene>
<proteinExistence type="predicted"/>
<evidence type="ECO:0000313" key="2">
    <source>
        <dbReference type="Proteomes" id="UP000198968"/>
    </source>
</evidence>
<sequence>MSTALMTLPEFARYIGIATPTLARAFCCRGSLAGVPLPQALDNAPLTQRHWLRDDVCQFDHAYKRVQAMQQRKTL</sequence>
<evidence type="ECO:0000313" key="1">
    <source>
        <dbReference type="EMBL" id="SFO06890.1"/>
    </source>
</evidence>
<protein>
    <recommendedName>
        <fullName evidence="3">Pyocin activator protein PrtN</fullName>
    </recommendedName>
</protein>
<name>A0A1I5E6G8_9GAMM</name>
<dbReference type="EMBL" id="FOVG01000003">
    <property type="protein sequence ID" value="SFO06890.1"/>
    <property type="molecule type" value="Genomic_DNA"/>
</dbReference>